<name>A0ABR1W871_9PEZI</name>
<evidence type="ECO:0000256" key="1">
    <source>
        <dbReference type="SAM" id="SignalP"/>
    </source>
</evidence>
<keyword evidence="3" id="KW-1185">Reference proteome</keyword>
<gene>
    <name evidence="2" type="ORF">PG997_007492</name>
</gene>
<dbReference type="EMBL" id="JAQQWN010000006">
    <property type="protein sequence ID" value="KAK8079674.1"/>
    <property type="molecule type" value="Genomic_DNA"/>
</dbReference>
<protein>
    <submittedName>
        <fullName evidence="2">Uncharacterized protein</fullName>
    </submittedName>
</protein>
<reference evidence="2 3" key="1">
    <citation type="submission" date="2023-01" db="EMBL/GenBank/DDBJ databases">
        <title>Analysis of 21 Apiospora genomes using comparative genomics revels a genus with tremendous synthesis potential of carbohydrate active enzymes and secondary metabolites.</title>
        <authorList>
            <person name="Sorensen T."/>
        </authorList>
    </citation>
    <scope>NUCLEOTIDE SEQUENCE [LARGE SCALE GENOMIC DNA]</scope>
    <source>
        <strain evidence="2 3">CBS 114990</strain>
    </source>
</reference>
<dbReference type="Proteomes" id="UP001433268">
    <property type="component" value="Unassembled WGS sequence"/>
</dbReference>
<feature type="chain" id="PRO_5047128447" evidence="1">
    <location>
        <begin position="18"/>
        <end position="330"/>
    </location>
</feature>
<proteinExistence type="predicted"/>
<feature type="signal peptide" evidence="1">
    <location>
        <begin position="1"/>
        <end position="17"/>
    </location>
</feature>
<evidence type="ECO:0000313" key="2">
    <source>
        <dbReference type="EMBL" id="KAK8079674.1"/>
    </source>
</evidence>
<dbReference type="RefSeq" id="XP_066667149.1">
    <property type="nucleotide sequence ID" value="XM_066811807.1"/>
</dbReference>
<comment type="caution">
    <text evidence="2">The sequence shown here is derived from an EMBL/GenBank/DDBJ whole genome shotgun (WGS) entry which is preliminary data.</text>
</comment>
<keyword evidence="1" id="KW-0732">Signal</keyword>
<sequence>MVFKVFVILYVTTKLQGSTSPRESARTEVHSGMALEGKIYACLLSDEVRAAADTFAGHEDDGIVVHLANRVIFFISRLIPAVTYHQIGLTIDHKYYLKSVIQRGVDSLKLVPAGVDEKGAIVRINNFKRKLGDTPLRGMSRREVTLCKKQLANKLELPEVEGDAFDEEVATMIQREAKEVALPMFCPKLAAQLLRFQHNNPLDVLPAGILKVGLLNYWWQRSQKEEGETIPSLPKYLGYFLSCLARAVALGTVFSQNPEEFATSTYDADLKYLEVYKCQLPYEFKDHSIDSAWCPRELDNNPRRRVGYLLTRDLDGADKFELDPTCMVLE</sequence>
<organism evidence="2 3">
    <name type="scientific">Apiospora hydei</name>
    <dbReference type="NCBI Taxonomy" id="1337664"/>
    <lineage>
        <taxon>Eukaryota</taxon>
        <taxon>Fungi</taxon>
        <taxon>Dikarya</taxon>
        <taxon>Ascomycota</taxon>
        <taxon>Pezizomycotina</taxon>
        <taxon>Sordariomycetes</taxon>
        <taxon>Xylariomycetidae</taxon>
        <taxon>Amphisphaeriales</taxon>
        <taxon>Apiosporaceae</taxon>
        <taxon>Apiospora</taxon>
    </lineage>
</organism>
<evidence type="ECO:0000313" key="3">
    <source>
        <dbReference type="Proteomes" id="UP001433268"/>
    </source>
</evidence>
<dbReference type="GeneID" id="92044867"/>
<accession>A0ABR1W871</accession>